<name>A0AAU7F5E9_9NEIS</name>
<reference evidence="2" key="1">
    <citation type="submission" date="2024-05" db="EMBL/GenBank/DDBJ databases">
        <authorList>
            <person name="Yang L."/>
            <person name="Pan L."/>
        </authorList>
    </citation>
    <scope>NUCLEOTIDE SEQUENCE</scope>
    <source>
        <strain evidence="2">FCG-7</strain>
    </source>
</reference>
<dbReference type="InterPro" id="IPR054209">
    <property type="entry name" value="DUF6916"/>
</dbReference>
<feature type="domain" description="DUF6916" evidence="1">
    <location>
        <begin position="62"/>
        <end position="158"/>
    </location>
</feature>
<dbReference type="RefSeq" id="WP_348943790.1">
    <property type="nucleotide sequence ID" value="NZ_CP157355.1"/>
</dbReference>
<dbReference type="PROSITE" id="PS51318">
    <property type="entry name" value="TAT"/>
    <property type="match status" value="1"/>
</dbReference>
<dbReference type="AlphaFoldDB" id="A0AAU7F5E9"/>
<dbReference type="KEGG" id="cmav:ABHF33_09785"/>
<sequence>MAEKSAMTRRNFLICGSAATLAATGLTASRQPLHSVQALEVAPAICSSDLSPATAICPSTISLNNFASLKGQIFTVFNQDKSAKLRLTDAQSYAQPESTQATHGRRDPFSLLFVAEEGERLPDAIYTVQHAAIKHLDLFLNPVGAIQKSSKTYYQAVFG</sequence>
<accession>A0AAU7F5E9</accession>
<proteinExistence type="predicted"/>
<dbReference type="Pfam" id="PF21880">
    <property type="entry name" value="DUF6916"/>
    <property type="match status" value="1"/>
</dbReference>
<organism evidence="2">
    <name type="scientific">Chitinibacter mangrovi</name>
    <dbReference type="NCBI Taxonomy" id="3153927"/>
    <lineage>
        <taxon>Bacteria</taxon>
        <taxon>Pseudomonadati</taxon>
        <taxon>Pseudomonadota</taxon>
        <taxon>Betaproteobacteria</taxon>
        <taxon>Neisseriales</taxon>
        <taxon>Chitinibacteraceae</taxon>
        <taxon>Chitinibacter</taxon>
    </lineage>
</organism>
<dbReference type="EMBL" id="CP157355">
    <property type="protein sequence ID" value="XBL99360.1"/>
    <property type="molecule type" value="Genomic_DNA"/>
</dbReference>
<evidence type="ECO:0000313" key="2">
    <source>
        <dbReference type="EMBL" id="XBL99360.1"/>
    </source>
</evidence>
<protein>
    <recommendedName>
        <fullName evidence="1">DUF6916 domain-containing protein</fullName>
    </recommendedName>
</protein>
<gene>
    <name evidence="2" type="ORF">ABHF33_09785</name>
</gene>
<dbReference type="InterPro" id="IPR006311">
    <property type="entry name" value="TAT_signal"/>
</dbReference>
<evidence type="ECO:0000259" key="1">
    <source>
        <dbReference type="Pfam" id="PF21880"/>
    </source>
</evidence>